<dbReference type="AlphaFoldDB" id="A0A8T1P8E5"/>
<organism evidence="1 2">
    <name type="scientific">Carya illinoinensis</name>
    <name type="common">Pecan</name>
    <dbReference type="NCBI Taxonomy" id="32201"/>
    <lineage>
        <taxon>Eukaryota</taxon>
        <taxon>Viridiplantae</taxon>
        <taxon>Streptophyta</taxon>
        <taxon>Embryophyta</taxon>
        <taxon>Tracheophyta</taxon>
        <taxon>Spermatophyta</taxon>
        <taxon>Magnoliopsida</taxon>
        <taxon>eudicotyledons</taxon>
        <taxon>Gunneridae</taxon>
        <taxon>Pentapetalae</taxon>
        <taxon>rosids</taxon>
        <taxon>fabids</taxon>
        <taxon>Fagales</taxon>
        <taxon>Juglandaceae</taxon>
        <taxon>Carya</taxon>
    </lineage>
</organism>
<dbReference type="Proteomes" id="UP000811609">
    <property type="component" value="Chromosome 10"/>
</dbReference>
<comment type="caution">
    <text evidence="1">The sequence shown here is derived from an EMBL/GenBank/DDBJ whole genome shotgun (WGS) entry which is preliminary data.</text>
</comment>
<evidence type="ECO:0000313" key="1">
    <source>
        <dbReference type="EMBL" id="KAG6638468.1"/>
    </source>
</evidence>
<sequence>MLHLIKSERGLYINWNAPLKWEAAPDTKRFACAYKLLSGIAYGQLKHCCFIKSQLWNRCRQIGIKIPFILGWPDF</sequence>
<reference evidence="1" key="1">
    <citation type="submission" date="2020-12" db="EMBL/GenBank/DDBJ databases">
        <title>WGS assembly of Carya illinoinensis cv. Pawnee.</title>
        <authorList>
            <person name="Platts A."/>
            <person name="Shu S."/>
            <person name="Wright S."/>
            <person name="Barry K."/>
            <person name="Edger P."/>
            <person name="Pires J.C."/>
            <person name="Schmutz J."/>
        </authorList>
    </citation>
    <scope>NUCLEOTIDE SEQUENCE</scope>
    <source>
        <tissue evidence="1">Leaf</tissue>
    </source>
</reference>
<evidence type="ECO:0000313" key="2">
    <source>
        <dbReference type="Proteomes" id="UP000811609"/>
    </source>
</evidence>
<accession>A0A8T1P8E5</accession>
<keyword evidence="2" id="KW-1185">Reference proteome</keyword>
<name>A0A8T1P8E5_CARIL</name>
<proteinExistence type="predicted"/>
<gene>
    <name evidence="1" type="ORF">CIPAW_10G036500</name>
</gene>
<dbReference type="EMBL" id="CM031818">
    <property type="protein sequence ID" value="KAG6638468.1"/>
    <property type="molecule type" value="Genomic_DNA"/>
</dbReference>
<dbReference type="EMBL" id="CM031818">
    <property type="protein sequence ID" value="KAG6638469.1"/>
    <property type="molecule type" value="Genomic_DNA"/>
</dbReference>
<protein>
    <submittedName>
        <fullName evidence="1">Uncharacterized protein</fullName>
    </submittedName>
</protein>